<dbReference type="AlphaFoldDB" id="A0AAD7MHB1"/>
<feature type="compositionally biased region" description="Basic residues" evidence="1">
    <location>
        <begin position="1002"/>
        <end position="1013"/>
    </location>
</feature>
<organism evidence="2 3">
    <name type="scientific">Mycena maculata</name>
    <dbReference type="NCBI Taxonomy" id="230809"/>
    <lineage>
        <taxon>Eukaryota</taxon>
        <taxon>Fungi</taxon>
        <taxon>Dikarya</taxon>
        <taxon>Basidiomycota</taxon>
        <taxon>Agaricomycotina</taxon>
        <taxon>Agaricomycetes</taxon>
        <taxon>Agaricomycetidae</taxon>
        <taxon>Agaricales</taxon>
        <taxon>Marasmiineae</taxon>
        <taxon>Mycenaceae</taxon>
        <taxon>Mycena</taxon>
    </lineage>
</organism>
<feature type="region of interest" description="Disordered" evidence="1">
    <location>
        <begin position="991"/>
        <end position="1013"/>
    </location>
</feature>
<sequence length="1013" mass="112735">MDPSTRVRTGFSLLIDEISLQERARYYRWDNTIGGICREHSHMANLTVDSVESIQKVAQQVREGVCHLGKEATVVAIASYSREDYHARPIIVSVTDKTEKAPEQAAWMRTLIECWDGEWEKLLGPLFGFASDGDTVHRLAMHELFMGQLLDENSPLYKFLGALRGLNLECDSKGRVSDKDPKHIFKRACTLLRGTEGILIGDVVINRVMLTQHLLRIDGLTLEAINTLIDPLDHQNVSKSVQLLEAIIRLQSEPVTELDPTMLKGHKAISLLAEILHSLLTPFIDMGLTLSEQVTRLAKYAHLVVPIFRRHKTSFMPSQLYADSQTVIKNIVFSIAKQKILDEEQGVESGFYISQSGDDRLELSFSESRCQTHSRNHDSLELADKLSVTADIREVLNRYPEWDRGHRRLKYRDGEGVDHVNPASHKACVLVKNIELNDCWTDGEQRSVKSLSMGGFPDVDFKAMFLPANVDMLRLHGDGTYPAIAQEVDRSMVQPAAETPYLDPPSNSTSPGAENDGNDGPVAIELEDLLPEPGEELEAPRGHTDWLQFQGKSVHKASALRIMFQFQWASGLAVQIHSGKKSNDRLVRVQDLAVRSYTQFNFPATLDRNNLGSDSSFCFGKLAVVLLRVSTRITIGILSVTAIELKGRRVGQVDVSDLPFTDRGIKITGQLLALRETPTSTWIWTNEYLRITPFKTSKNVPDTINRKSMTVTAPGYLIHPITPNQVIVTQTATSGSPSQNETLTWEFPDAVLALLPDAIWETVKDVADILTNIPKCGDGDDLPYRNGSGDPKFISTTATAALSTQEISDEDVICRQCHKVLKRQEVRPHVGRHILFARQHIQEPGLFEAVGSTLPCGFCGRSGTCNIVLQKSVSTYQAASDCPSARSFGLVAALKGSKATPCTNAPVLCMLCPQDPKQKERPAIWRYNMLQHISISHSNHSPPSHLPPPDIAKVTLITQEEQLEVGIPKDHVVSDFPGQFQPEFESLRETKRKASVQLRPQASKRPRIAHSIT</sequence>
<feature type="region of interest" description="Disordered" evidence="1">
    <location>
        <begin position="497"/>
        <end position="522"/>
    </location>
</feature>
<name>A0AAD7MHB1_9AGAR</name>
<comment type="caution">
    <text evidence="2">The sequence shown here is derived from an EMBL/GenBank/DDBJ whole genome shotgun (WGS) entry which is preliminary data.</text>
</comment>
<evidence type="ECO:0000313" key="3">
    <source>
        <dbReference type="Proteomes" id="UP001215280"/>
    </source>
</evidence>
<dbReference type="Proteomes" id="UP001215280">
    <property type="component" value="Unassembled WGS sequence"/>
</dbReference>
<accession>A0AAD7MHB1</accession>
<evidence type="ECO:0000256" key="1">
    <source>
        <dbReference type="SAM" id="MobiDB-lite"/>
    </source>
</evidence>
<dbReference type="EMBL" id="JARJLG010000319">
    <property type="protein sequence ID" value="KAJ7717360.1"/>
    <property type="molecule type" value="Genomic_DNA"/>
</dbReference>
<protein>
    <submittedName>
        <fullName evidence="2">Uncharacterized protein</fullName>
    </submittedName>
</protein>
<proteinExistence type="predicted"/>
<evidence type="ECO:0000313" key="2">
    <source>
        <dbReference type="EMBL" id="KAJ7717360.1"/>
    </source>
</evidence>
<gene>
    <name evidence="2" type="ORF">DFH07DRAFT_762034</name>
</gene>
<reference evidence="2" key="1">
    <citation type="submission" date="2023-03" db="EMBL/GenBank/DDBJ databases">
        <title>Massive genome expansion in bonnet fungi (Mycena s.s.) driven by repeated elements and novel gene families across ecological guilds.</title>
        <authorList>
            <consortium name="Lawrence Berkeley National Laboratory"/>
            <person name="Harder C.B."/>
            <person name="Miyauchi S."/>
            <person name="Viragh M."/>
            <person name="Kuo A."/>
            <person name="Thoen E."/>
            <person name="Andreopoulos B."/>
            <person name="Lu D."/>
            <person name="Skrede I."/>
            <person name="Drula E."/>
            <person name="Henrissat B."/>
            <person name="Morin E."/>
            <person name="Kohler A."/>
            <person name="Barry K."/>
            <person name="LaButti K."/>
            <person name="Morin E."/>
            <person name="Salamov A."/>
            <person name="Lipzen A."/>
            <person name="Mereny Z."/>
            <person name="Hegedus B."/>
            <person name="Baldrian P."/>
            <person name="Stursova M."/>
            <person name="Weitz H."/>
            <person name="Taylor A."/>
            <person name="Grigoriev I.V."/>
            <person name="Nagy L.G."/>
            <person name="Martin F."/>
            <person name="Kauserud H."/>
        </authorList>
    </citation>
    <scope>NUCLEOTIDE SEQUENCE</scope>
    <source>
        <strain evidence="2">CBHHK188m</strain>
    </source>
</reference>
<keyword evidence="3" id="KW-1185">Reference proteome</keyword>